<dbReference type="Pfam" id="PF15868">
    <property type="entry name" value="MBF2"/>
    <property type="match status" value="1"/>
</dbReference>
<keyword evidence="4" id="KW-1185">Reference proteome</keyword>
<feature type="compositionally biased region" description="Polar residues" evidence="1">
    <location>
        <begin position="128"/>
        <end position="149"/>
    </location>
</feature>
<evidence type="ECO:0000313" key="3">
    <source>
        <dbReference type="EMBL" id="CAH1117689.1"/>
    </source>
</evidence>
<keyword evidence="2" id="KW-0732">Signal</keyword>
<name>A0A9P0DD84_PHACE</name>
<sequence length="156" mass="16663">MNCKIVVLACFLFALSSIHHGACFSIGNNLEICPDYSKAVNLTYDVLRTASPNIFGIATLNIRVPEDDLLSEPITCVLIIDQVHDGTGGDVTIMNGGVGSEYVEIHITSKIWRGLKYKVQVFTAGSSTRIPETSSSPIVTDSTSGNSSFPAIPTSP</sequence>
<feature type="region of interest" description="Disordered" evidence="1">
    <location>
        <begin position="128"/>
        <end position="156"/>
    </location>
</feature>
<dbReference type="Proteomes" id="UP001153737">
    <property type="component" value="Chromosome 10"/>
</dbReference>
<dbReference type="OrthoDB" id="6739458at2759"/>
<dbReference type="PANTHER" id="PTHR37685:SF1">
    <property type="entry name" value="GEO11136P1-RELATED"/>
    <property type="match status" value="1"/>
</dbReference>
<feature type="signal peptide" evidence="2">
    <location>
        <begin position="1"/>
        <end position="23"/>
    </location>
</feature>
<proteinExistence type="predicted"/>
<dbReference type="PANTHER" id="PTHR37685">
    <property type="entry name" value="GEO11136P1-RELATED"/>
    <property type="match status" value="1"/>
</dbReference>
<dbReference type="EMBL" id="OU896716">
    <property type="protein sequence ID" value="CAH1117689.1"/>
    <property type="molecule type" value="Genomic_DNA"/>
</dbReference>
<accession>A0A9P0DD84</accession>
<dbReference type="InterPro" id="IPR031734">
    <property type="entry name" value="MBF2"/>
</dbReference>
<feature type="chain" id="PRO_5040247375" evidence="2">
    <location>
        <begin position="24"/>
        <end position="156"/>
    </location>
</feature>
<dbReference type="AlphaFoldDB" id="A0A9P0DD84"/>
<reference evidence="3" key="2">
    <citation type="submission" date="2022-10" db="EMBL/GenBank/DDBJ databases">
        <authorList>
            <consortium name="ENA_rothamsted_submissions"/>
            <consortium name="culmorum"/>
            <person name="King R."/>
        </authorList>
    </citation>
    <scope>NUCLEOTIDE SEQUENCE</scope>
</reference>
<feature type="non-terminal residue" evidence="3">
    <location>
        <position position="156"/>
    </location>
</feature>
<evidence type="ECO:0000313" key="4">
    <source>
        <dbReference type="Proteomes" id="UP001153737"/>
    </source>
</evidence>
<evidence type="ECO:0000256" key="2">
    <source>
        <dbReference type="SAM" id="SignalP"/>
    </source>
</evidence>
<gene>
    <name evidence="3" type="ORF">PHAECO_LOCUS1451</name>
</gene>
<organism evidence="3 4">
    <name type="scientific">Phaedon cochleariae</name>
    <name type="common">Mustard beetle</name>
    <dbReference type="NCBI Taxonomy" id="80249"/>
    <lineage>
        <taxon>Eukaryota</taxon>
        <taxon>Metazoa</taxon>
        <taxon>Ecdysozoa</taxon>
        <taxon>Arthropoda</taxon>
        <taxon>Hexapoda</taxon>
        <taxon>Insecta</taxon>
        <taxon>Pterygota</taxon>
        <taxon>Neoptera</taxon>
        <taxon>Endopterygota</taxon>
        <taxon>Coleoptera</taxon>
        <taxon>Polyphaga</taxon>
        <taxon>Cucujiformia</taxon>
        <taxon>Chrysomeloidea</taxon>
        <taxon>Chrysomelidae</taxon>
        <taxon>Chrysomelinae</taxon>
        <taxon>Chrysomelini</taxon>
        <taxon>Phaedon</taxon>
    </lineage>
</organism>
<protein>
    <submittedName>
        <fullName evidence="3">Uncharacterized protein</fullName>
    </submittedName>
</protein>
<evidence type="ECO:0000256" key="1">
    <source>
        <dbReference type="SAM" id="MobiDB-lite"/>
    </source>
</evidence>
<reference evidence="3" key="1">
    <citation type="submission" date="2022-01" db="EMBL/GenBank/DDBJ databases">
        <authorList>
            <person name="King R."/>
        </authorList>
    </citation>
    <scope>NUCLEOTIDE SEQUENCE</scope>
</reference>